<comment type="caution">
    <text evidence="2">The sequence shown here is derived from an EMBL/GenBank/DDBJ whole genome shotgun (WGS) entry which is preliminary data.</text>
</comment>
<gene>
    <name evidence="2" type="ORF">HC246_19100</name>
</gene>
<dbReference type="RefSeq" id="WP_169365020.1">
    <property type="nucleotide sequence ID" value="NZ_JAAVJL010000002.1"/>
</dbReference>
<proteinExistence type="predicted"/>
<evidence type="ECO:0000313" key="3">
    <source>
        <dbReference type="Proteomes" id="UP000738376"/>
    </source>
</evidence>
<name>A0ABX1M1T5_9CYAN</name>
<dbReference type="InterPro" id="IPR001387">
    <property type="entry name" value="Cro/C1-type_HTH"/>
</dbReference>
<reference evidence="2 3" key="1">
    <citation type="submission" date="2020-03" db="EMBL/GenBank/DDBJ databases">
        <title>Draft Genome Sequence of 2-Methylisoborneol Producing Pseudanabaena yagii Strain GIHE-NHR1 Isolated from North Han River in South Korea.</title>
        <authorList>
            <person name="Jeong J."/>
        </authorList>
    </citation>
    <scope>NUCLEOTIDE SEQUENCE [LARGE SCALE GENOMIC DNA]</scope>
    <source>
        <strain evidence="2 3">GIHE-NHR1</strain>
    </source>
</reference>
<dbReference type="PROSITE" id="PS50943">
    <property type="entry name" value="HTH_CROC1"/>
    <property type="match status" value="1"/>
</dbReference>
<feature type="domain" description="HTH cro/C1-type" evidence="1">
    <location>
        <begin position="16"/>
        <end position="65"/>
    </location>
</feature>
<dbReference type="SUPFAM" id="SSF47413">
    <property type="entry name" value="lambda repressor-like DNA-binding domains"/>
    <property type="match status" value="1"/>
</dbReference>
<dbReference type="SMART" id="SM00530">
    <property type="entry name" value="HTH_XRE"/>
    <property type="match status" value="1"/>
</dbReference>
<accession>A0ABX1M1T5</accession>
<sequence length="83" mass="9332">MVKHSQSPLIPLMALRGVSQKDIALYLGVTPHTVTNWVKGKTEPHLTLEQWHRLAELLGTTIDKLPRSFAPQPIHNSLEQTTN</sequence>
<dbReference type="Gene3D" id="1.10.260.40">
    <property type="entry name" value="lambda repressor-like DNA-binding domains"/>
    <property type="match status" value="1"/>
</dbReference>
<keyword evidence="3" id="KW-1185">Reference proteome</keyword>
<dbReference type="CDD" id="cd00093">
    <property type="entry name" value="HTH_XRE"/>
    <property type="match status" value="1"/>
</dbReference>
<evidence type="ECO:0000259" key="1">
    <source>
        <dbReference type="PROSITE" id="PS50943"/>
    </source>
</evidence>
<organism evidence="2 3">
    <name type="scientific">Pseudanabaena yagii GIHE-NHR1</name>
    <dbReference type="NCBI Taxonomy" id="2722753"/>
    <lineage>
        <taxon>Bacteria</taxon>
        <taxon>Bacillati</taxon>
        <taxon>Cyanobacteriota</taxon>
        <taxon>Cyanophyceae</taxon>
        <taxon>Pseudanabaenales</taxon>
        <taxon>Pseudanabaenaceae</taxon>
        <taxon>Pseudanabaena</taxon>
        <taxon>Pseudanabaena yagii</taxon>
    </lineage>
</organism>
<dbReference type="Proteomes" id="UP000738376">
    <property type="component" value="Unassembled WGS sequence"/>
</dbReference>
<dbReference type="Pfam" id="PF01381">
    <property type="entry name" value="HTH_3"/>
    <property type="match status" value="1"/>
</dbReference>
<evidence type="ECO:0000313" key="2">
    <source>
        <dbReference type="EMBL" id="NMF60072.1"/>
    </source>
</evidence>
<protein>
    <submittedName>
        <fullName evidence="2">Helix-turn-helix transcriptional regulator</fullName>
    </submittedName>
</protein>
<dbReference type="EMBL" id="JAAVJL010000002">
    <property type="protein sequence ID" value="NMF60072.1"/>
    <property type="molecule type" value="Genomic_DNA"/>
</dbReference>
<dbReference type="InterPro" id="IPR010982">
    <property type="entry name" value="Lambda_DNA-bd_dom_sf"/>
</dbReference>